<accession>A0A6I2GMX5</accession>
<name>A0A6I2GMX5_9LACT</name>
<dbReference type="Gene3D" id="3.30.420.40">
    <property type="match status" value="2"/>
</dbReference>
<reference evidence="2 3" key="1">
    <citation type="submission" date="2019-11" db="EMBL/GenBank/DDBJ databases">
        <title>Characterisation of Fundicoccus ignavus gen. nov. sp. nov., a novel genus of the family Aerococcaceae isolated from bulk tank milk.</title>
        <authorList>
            <person name="Siebert A."/>
            <person name="Huptas C."/>
            <person name="Wenning M."/>
            <person name="Scherer S."/>
            <person name="Doll E.V."/>
        </authorList>
    </citation>
    <scope>NUCLEOTIDE SEQUENCE [LARGE SCALE GENOMIC DNA]</scope>
    <source>
        <strain evidence="2 3">WS4759</strain>
    </source>
</reference>
<keyword evidence="3" id="KW-1185">Reference proteome</keyword>
<dbReference type="EMBL" id="WJQS01000006">
    <property type="protein sequence ID" value="MRI85828.1"/>
    <property type="molecule type" value="Genomic_DNA"/>
</dbReference>
<evidence type="ECO:0000313" key="3">
    <source>
        <dbReference type="Proteomes" id="UP000430975"/>
    </source>
</evidence>
<dbReference type="RefSeq" id="WP_153863689.1">
    <property type="nucleotide sequence ID" value="NZ_WJQS01000006.1"/>
</dbReference>
<dbReference type="Proteomes" id="UP000430975">
    <property type="component" value="Unassembled WGS sequence"/>
</dbReference>
<dbReference type="AlphaFoldDB" id="A0A6I2GMX5"/>
<comment type="similarity">
    <text evidence="1">Belongs to the ROK (NagC/XylR) family.</text>
</comment>
<dbReference type="SUPFAM" id="SSF53067">
    <property type="entry name" value="Actin-like ATPase domain"/>
    <property type="match status" value="1"/>
</dbReference>
<dbReference type="InterPro" id="IPR000600">
    <property type="entry name" value="ROK"/>
</dbReference>
<dbReference type="PANTHER" id="PTHR18964:SF149">
    <property type="entry name" value="BIFUNCTIONAL UDP-N-ACETYLGLUCOSAMINE 2-EPIMERASE_N-ACETYLMANNOSAMINE KINASE"/>
    <property type="match status" value="1"/>
</dbReference>
<gene>
    <name evidence="2" type="ORF">GIY09_08105</name>
</gene>
<organism evidence="2 3">
    <name type="scientific">Fundicoccus ignavus</name>
    <dbReference type="NCBI Taxonomy" id="2664442"/>
    <lineage>
        <taxon>Bacteria</taxon>
        <taxon>Bacillati</taxon>
        <taxon>Bacillota</taxon>
        <taxon>Bacilli</taxon>
        <taxon>Lactobacillales</taxon>
        <taxon>Aerococcaceae</taxon>
        <taxon>Fundicoccus</taxon>
    </lineage>
</organism>
<dbReference type="InterPro" id="IPR043129">
    <property type="entry name" value="ATPase_NBD"/>
</dbReference>
<dbReference type="Pfam" id="PF00480">
    <property type="entry name" value="ROK"/>
    <property type="match status" value="1"/>
</dbReference>
<evidence type="ECO:0000313" key="2">
    <source>
        <dbReference type="EMBL" id="MRI85828.1"/>
    </source>
</evidence>
<proteinExistence type="inferred from homology"/>
<evidence type="ECO:0000256" key="1">
    <source>
        <dbReference type="ARBA" id="ARBA00006479"/>
    </source>
</evidence>
<protein>
    <submittedName>
        <fullName evidence="2">ROK family protein</fullName>
    </submittedName>
</protein>
<dbReference type="PANTHER" id="PTHR18964">
    <property type="entry name" value="ROK (REPRESSOR, ORF, KINASE) FAMILY"/>
    <property type="match status" value="1"/>
</dbReference>
<sequence length="301" mass="32533">MIVKEYALGIDIGGTKIAFAIIDKNGQLSHSHTVPSNVHDAEALFQCVVDGINTVLDNSSLSLTELNSIGVGLPGKVDHKNGIAVFQNNIPWKNFPLVERLREQLQIDIPIYIDNDVKAAAFAEYYAANVDKDDIFTYFTISTGIANASIWNHQVIRGSGFSGETGFLPTYQDGKMAKLEDVVGGPAIQKAGQTAYVDATITTKDVFARYAEGDDKAVTIIENCADSLTSAIYSIVCIIDPACIVFGGSVAFHNPSFIELIKTKLARIVHEEQSHIVDNIHVTKIGSHNGVIGAGLMGFYQ</sequence>
<comment type="caution">
    <text evidence="2">The sequence shown here is derived from an EMBL/GenBank/DDBJ whole genome shotgun (WGS) entry which is preliminary data.</text>
</comment>